<name>A0A2W1BGL1_HELAM</name>
<feature type="coiled-coil region" evidence="1">
    <location>
        <begin position="31"/>
        <end position="65"/>
    </location>
</feature>
<keyword evidence="1" id="KW-0175">Coiled coil</keyword>
<evidence type="ECO:0000256" key="1">
    <source>
        <dbReference type="SAM" id="Coils"/>
    </source>
</evidence>
<keyword evidence="5" id="KW-1185">Reference proteome</keyword>
<dbReference type="InterPro" id="IPR027124">
    <property type="entry name" value="Swc5/CFDP1/2"/>
</dbReference>
<evidence type="ECO:0000259" key="3">
    <source>
        <dbReference type="Pfam" id="PF03372"/>
    </source>
</evidence>
<reference evidence="4 5" key="1">
    <citation type="journal article" date="2017" name="BMC Biol.">
        <title>Genomic innovations, transcriptional plasticity and gene loss underlying the evolution and divergence of two highly polyphagous and invasive Helicoverpa pest species.</title>
        <authorList>
            <person name="Pearce S.L."/>
            <person name="Clarke D.F."/>
            <person name="East P.D."/>
            <person name="Elfekih S."/>
            <person name="Gordon K.H."/>
            <person name="Jermiin L.S."/>
            <person name="McGaughran A."/>
            <person name="Oakeshott J.G."/>
            <person name="Papanikolaou A."/>
            <person name="Perera O.P."/>
            <person name="Rane R.V."/>
            <person name="Richards S."/>
            <person name="Tay W.T."/>
            <person name="Walsh T.K."/>
            <person name="Anderson A."/>
            <person name="Anderson C.J."/>
            <person name="Asgari S."/>
            <person name="Board P.G."/>
            <person name="Bretschneider A."/>
            <person name="Campbell P.M."/>
            <person name="Chertemps T."/>
            <person name="Christeller J.T."/>
            <person name="Coppin C.W."/>
            <person name="Downes S.J."/>
            <person name="Duan G."/>
            <person name="Farnsworth C.A."/>
            <person name="Good R.T."/>
            <person name="Han L.B."/>
            <person name="Han Y.C."/>
            <person name="Hatje K."/>
            <person name="Horne I."/>
            <person name="Huang Y.P."/>
            <person name="Hughes D.S."/>
            <person name="Jacquin-Joly E."/>
            <person name="James W."/>
            <person name="Jhangiani S."/>
            <person name="Kollmar M."/>
            <person name="Kuwar S.S."/>
            <person name="Li S."/>
            <person name="Liu N.Y."/>
            <person name="Maibeche M.T."/>
            <person name="Miller J.R."/>
            <person name="Montagne N."/>
            <person name="Perry T."/>
            <person name="Qu J."/>
            <person name="Song S.V."/>
            <person name="Sutton G.G."/>
            <person name="Vogel H."/>
            <person name="Walenz B.P."/>
            <person name="Xu W."/>
            <person name="Zhang H.J."/>
            <person name="Zou Z."/>
            <person name="Batterham P."/>
            <person name="Edwards O.R."/>
            <person name="Feyereisen R."/>
            <person name="Gibbs R.A."/>
            <person name="Heckel D.G."/>
            <person name="McGrath A."/>
            <person name="Robin C."/>
            <person name="Scherer S.E."/>
            <person name="Worley K.C."/>
            <person name="Wu Y.D."/>
        </authorList>
    </citation>
    <scope>NUCLEOTIDE SEQUENCE [LARGE SCALE GENOMIC DNA]</scope>
    <source>
        <strain evidence="4">Harm_GR_Male_#8</strain>
        <tissue evidence="4">Whole organism</tissue>
    </source>
</reference>
<sequence length="582" mass="67968">MEGQFQVLFEKMQLEMAKQTNLIFERMDERLEPLIKENKIMKSKIEALEKKIDHLEKDQKKNNILVFGLEENEKSTQGLLQTVQNIIRADSKISIEKCDVSKIHRIGIKTENKIRPVVITFANYWKRIEVLKTKRHLKQIYVTEDFPKDVLEKRRELKPKLIEERAKGKTAYLKYDQLIIKDGYPSKEKRKRDQSTSPDNQNHAKNNRKQTNPNPAGPRGVVRPSPPRVISPYKISNKICDKKLYQKRNNNLYVATLNVRTLLKDFRLEELEHAIKAIKWDIIGLCEVRRSGEEIREYNDYIFYHFGEKQGIYGIGFVVKKYLKNNIISFEGITERIAILNIQLPGLKQLSSIIQVHAPGEKDSKTAKDIFYNDLTRAMQSVNKHILLVGDFNAQIGSKSNKDEFVLGNYSSGYRNDNGQRLVNFSYAYNLKIMNSFYKKRKSRKWTWISPNGRDKNEIDFILTNQKQFFNDVSVINKLNFNTDHRMVRANIKCDQKKSRKFVVASRVLSLTQSALTDLENKISNIGNYITLQERYDAFEKSLKSKTQQVEYGSKLSPNSPNFIRQQRDKQVKIPFTTIAVR</sequence>
<dbReference type="PANTHER" id="PTHR23227:SF67">
    <property type="entry name" value="CRANIOFACIAL DEVELOPMENT PROTEIN 2-LIKE"/>
    <property type="match status" value="1"/>
</dbReference>
<dbReference type="SUPFAM" id="SSF56219">
    <property type="entry name" value="DNase I-like"/>
    <property type="match status" value="1"/>
</dbReference>
<dbReference type="Proteomes" id="UP000249218">
    <property type="component" value="Unassembled WGS sequence"/>
</dbReference>
<gene>
    <name evidence="4" type="primary">HaOG210520</name>
    <name evidence="4" type="ORF">B5X24_HaOG210520</name>
</gene>
<dbReference type="EMBL" id="KZ150150">
    <property type="protein sequence ID" value="PZC72845.1"/>
    <property type="molecule type" value="Genomic_DNA"/>
</dbReference>
<feature type="region of interest" description="Disordered" evidence="2">
    <location>
        <begin position="186"/>
        <end position="228"/>
    </location>
</feature>
<evidence type="ECO:0000313" key="4">
    <source>
        <dbReference type="EMBL" id="PZC72845.1"/>
    </source>
</evidence>
<dbReference type="InterPro" id="IPR036691">
    <property type="entry name" value="Endo/exonu/phosph_ase_sf"/>
</dbReference>
<feature type="domain" description="Endonuclease/exonuclease/phosphatase" evidence="3">
    <location>
        <begin position="255"/>
        <end position="466"/>
    </location>
</feature>
<dbReference type="CDD" id="cd09076">
    <property type="entry name" value="L1-EN"/>
    <property type="match status" value="1"/>
</dbReference>
<dbReference type="PANTHER" id="PTHR23227">
    <property type="entry name" value="BUCENTAUR RELATED"/>
    <property type="match status" value="1"/>
</dbReference>
<evidence type="ECO:0000256" key="2">
    <source>
        <dbReference type="SAM" id="MobiDB-lite"/>
    </source>
</evidence>
<evidence type="ECO:0000313" key="5">
    <source>
        <dbReference type="Proteomes" id="UP000249218"/>
    </source>
</evidence>
<dbReference type="GO" id="GO:0003824">
    <property type="term" value="F:catalytic activity"/>
    <property type="evidence" value="ECO:0007669"/>
    <property type="project" value="InterPro"/>
</dbReference>
<dbReference type="InterPro" id="IPR005135">
    <property type="entry name" value="Endo/exonuclease/phosphatase"/>
</dbReference>
<organism evidence="4 5">
    <name type="scientific">Helicoverpa armigera</name>
    <name type="common">Cotton bollworm</name>
    <name type="synonym">Heliothis armigera</name>
    <dbReference type="NCBI Taxonomy" id="29058"/>
    <lineage>
        <taxon>Eukaryota</taxon>
        <taxon>Metazoa</taxon>
        <taxon>Ecdysozoa</taxon>
        <taxon>Arthropoda</taxon>
        <taxon>Hexapoda</taxon>
        <taxon>Insecta</taxon>
        <taxon>Pterygota</taxon>
        <taxon>Neoptera</taxon>
        <taxon>Endopterygota</taxon>
        <taxon>Lepidoptera</taxon>
        <taxon>Glossata</taxon>
        <taxon>Ditrysia</taxon>
        <taxon>Noctuoidea</taxon>
        <taxon>Noctuidae</taxon>
        <taxon>Heliothinae</taxon>
        <taxon>Helicoverpa</taxon>
    </lineage>
</organism>
<feature type="compositionally biased region" description="Polar residues" evidence="2">
    <location>
        <begin position="195"/>
        <end position="214"/>
    </location>
</feature>
<dbReference type="Gene3D" id="3.60.10.10">
    <property type="entry name" value="Endonuclease/exonuclease/phosphatase"/>
    <property type="match status" value="1"/>
</dbReference>
<proteinExistence type="predicted"/>
<dbReference type="AlphaFoldDB" id="A0A2W1BGL1"/>
<dbReference type="OrthoDB" id="6059368at2759"/>
<accession>A0A2W1BGL1</accession>
<dbReference type="Pfam" id="PF03372">
    <property type="entry name" value="Exo_endo_phos"/>
    <property type="match status" value="1"/>
</dbReference>
<dbReference type="Gene3D" id="3.30.70.1820">
    <property type="entry name" value="L1 transposable element, RRM domain"/>
    <property type="match status" value="1"/>
</dbReference>
<protein>
    <recommendedName>
        <fullName evidence="3">Endonuclease/exonuclease/phosphatase domain-containing protein</fullName>
    </recommendedName>
</protein>